<dbReference type="Proteomes" id="UP000005220">
    <property type="component" value="Chromosome 7"/>
</dbReference>
<evidence type="ECO:0000313" key="2">
    <source>
        <dbReference type="Proteomes" id="UP000005220"/>
    </source>
</evidence>
<dbReference type="InParanoid" id="H2AYG0"/>
<organism evidence="1 2">
    <name type="scientific">Kazachstania africana (strain ATCC 22294 / BCRC 22015 / CBS 2517 / CECT 1963 / NBRC 1671 / NRRL Y-8276)</name>
    <name type="common">Yeast</name>
    <name type="synonym">Kluyveromyces africanus</name>
    <dbReference type="NCBI Taxonomy" id="1071382"/>
    <lineage>
        <taxon>Eukaryota</taxon>
        <taxon>Fungi</taxon>
        <taxon>Dikarya</taxon>
        <taxon>Ascomycota</taxon>
        <taxon>Saccharomycotina</taxon>
        <taxon>Saccharomycetes</taxon>
        <taxon>Saccharomycetales</taxon>
        <taxon>Saccharomycetaceae</taxon>
        <taxon>Kazachstania</taxon>
    </lineage>
</organism>
<dbReference type="STRING" id="1071382.H2AYG0"/>
<dbReference type="GeneID" id="13887389"/>
<gene>
    <name evidence="1" type="primary">KAFR0G03770</name>
    <name evidence="1" type="ORF">KAFR_0G03770</name>
</gene>
<evidence type="ECO:0000313" key="1">
    <source>
        <dbReference type="EMBL" id="CCF59410.1"/>
    </source>
</evidence>
<dbReference type="AlphaFoldDB" id="H2AYG0"/>
<dbReference type="RefSeq" id="XP_003958545.1">
    <property type="nucleotide sequence ID" value="XM_003958496.1"/>
</dbReference>
<reference evidence="1 2" key="1">
    <citation type="journal article" date="2011" name="Proc. Natl. Acad. Sci. U.S.A.">
        <title>Evolutionary erosion of yeast sex chromosomes by mating-type switching accidents.</title>
        <authorList>
            <person name="Gordon J.L."/>
            <person name="Armisen D."/>
            <person name="Proux-Wera E."/>
            <person name="Oheigeartaigh S.S."/>
            <person name="Byrne K.P."/>
            <person name="Wolfe K.H."/>
        </authorList>
    </citation>
    <scope>NUCLEOTIDE SEQUENCE [LARGE SCALE GENOMIC DNA]</scope>
    <source>
        <strain evidence="2">ATCC 22294 / BCRC 22015 / CBS 2517 / CECT 1963 / NBRC 1671 / NRRL Y-8276</strain>
    </source>
</reference>
<name>H2AYG0_KAZAF</name>
<keyword evidence="2" id="KW-1185">Reference proteome</keyword>
<protein>
    <submittedName>
        <fullName evidence="1">Uncharacterized protein</fullName>
    </submittedName>
</protein>
<dbReference type="EMBL" id="HE650827">
    <property type="protein sequence ID" value="CCF59410.1"/>
    <property type="molecule type" value="Genomic_DNA"/>
</dbReference>
<dbReference type="OrthoDB" id="4067212at2759"/>
<dbReference type="KEGG" id="kaf:KAFR_0G03770"/>
<accession>H2AYG0</accession>
<sequence length="269" mass="31297">MFSFLAPTVFDTLPTFKSGVANHYGNCINNDPFVPKYKRRRPCSSPQPSQLRELPSIDYSLEKRPYGYQLSLQKYIPKSVLLHQLEKKLHTIKNNIYKPNYEIVTDIFGQQHYVEDQSTEEAYTNAAIEVLRSNLDEIKSDLAREIFKHCRFCLDKENNILKVKLVNLSHEFQLDGSLTKLYVSNYSINEDDLKFDVASITIHIETTDARGSDDNGEPLIESSDASKESKINYLKRKEEMYKNNQKRTHNLRHLRHKKISQGNQVHLQC</sequence>
<dbReference type="HOGENOM" id="CLU_1034634_0_0_1"/>
<proteinExistence type="predicted"/>